<proteinExistence type="predicted"/>
<sequence length="703" mass="75867">MGNLPADVTSFVGRRREVTEVKRLLSTGRLVTLTGTGGVGKTRLALHVAADLQRAFTDGVWLVELAQLRDPALLVHTVAAALKLADLPGSGPAAVLAGQLKGKQLLLVLDNCEHLLDACAVLAETLLRAVPGLRILATSRQTLGVTGEHIEAVPPLSLPDPDTPLPPGAAARYEALRLFAERAAAAVPGFTITADNQTTITWICRRLDGIPLAIELAAVRLRALSPDQLLARLDDGYRLLTTGSRAAPPRQQTLRAAVEWSFDLCSPTERSLWARLSVFAGGFDLEAAEQVCAGDDLPPGAILDLVAQLVDKSILSRVEQDSQVRYELLETIRQYGYERLREQGEHTTYQRRHRDRYARLAARFMAEFFGPGQLAWFTRLRQEHANLRAALDFCLTEPGEAEVALRIAVDLRVYWHATGFLSEGRSWLDRALALAPGVTPARVRALWVDGWLTLIQSGPDHATALLEEAGRVGRRLDDRLVLADTTLASGVAAMYRGDVRLATGLLDDALARYRALDNPLGTAATLIQLPLAAALVGDADRAVALGEELQALSEAHDERWYRATDCGASASRCGGRATGPGRAPWPRRPSGCSVLSTTGSASPAAWRCWRGSRPLTGTTTARPGCSARPRPSGRRPEPRCPGSGRWPATTTSAGTRCAGGSASGRSRPLAGTGPNSTWSKWSPTRWRRSSPPPPRRARTGRCR</sequence>
<gene>
    <name evidence="3" type="ORF">LI90_712</name>
</gene>
<dbReference type="AlphaFoldDB" id="A0A132MMJ4"/>
<dbReference type="SUPFAM" id="SSF52540">
    <property type="entry name" value="P-loop containing nucleoside triphosphate hydrolases"/>
    <property type="match status" value="1"/>
</dbReference>
<evidence type="ECO:0000313" key="4">
    <source>
        <dbReference type="Proteomes" id="UP000070188"/>
    </source>
</evidence>
<keyword evidence="3" id="KW-0808">Transferase</keyword>
<accession>A0A132MMJ4</accession>
<dbReference type="Gene3D" id="3.40.50.300">
    <property type="entry name" value="P-loop containing nucleotide triphosphate hydrolases"/>
    <property type="match status" value="1"/>
</dbReference>
<evidence type="ECO:0000259" key="2">
    <source>
        <dbReference type="Pfam" id="PF25872"/>
    </source>
</evidence>
<dbReference type="STRING" id="1469144.LI90_712"/>
<dbReference type="GO" id="GO:0016301">
    <property type="term" value="F:kinase activity"/>
    <property type="evidence" value="ECO:0007669"/>
    <property type="project" value="UniProtKB-KW"/>
</dbReference>
<evidence type="ECO:0000256" key="1">
    <source>
        <dbReference type="SAM" id="MobiDB-lite"/>
    </source>
</evidence>
<dbReference type="Pfam" id="PF25872">
    <property type="entry name" value="HTH_77"/>
    <property type="match status" value="1"/>
</dbReference>
<dbReference type="Gene3D" id="1.25.40.10">
    <property type="entry name" value="Tetratricopeptide repeat domain"/>
    <property type="match status" value="1"/>
</dbReference>
<keyword evidence="3" id="KW-0418">Kinase</keyword>
<feature type="compositionally biased region" description="Low complexity" evidence="1">
    <location>
        <begin position="621"/>
        <end position="630"/>
    </location>
</feature>
<dbReference type="EMBL" id="LAXD01000001">
    <property type="protein sequence ID" value="KWW99080.1"/>
    <property type="molecule type" value="Genomic_DNA"/>
</dbReference>
<dbReference type="InterPro" id="IPR027417">
    <property type="entry name" value="P-loop_NTPase"/>
</dbReference>
<reference evidence="4" key="1">
    <citation type="submission" date="2015-04" db="EMBL/GenBank/DDBJ databases">
        <title>Physiological reanalysis, assessment of diazotrophy, and genome sequences of multiple isolates of Streptomyces thermoautotrophicus.</title>
        <authorList>
            <person name="MacKellar D.C."/>
            <person name="Lieber L."/>
            <person name="Norman J."/>
            <person name="Bolger A."/>
            <person name="Tobin C."/>
            <person name="Murray J.W."/>
            <person name="Chang R."/>
            <person name="Ford T."/>
            <person name="Nguyen P.Q."/>
            <person name="Woodward J."/>
            <person name="Permingeat H."/>
            <person name="Joshi N.S."/>
            <person name="Silver P.A."/>
            <person name="Usadel B."/>
            <person name="Rutherford A.W."/>
            <person name="Friesen M."/>
            <person name="Prell J."/>
        </authorList>
    </citation>
    <scope>NUCLEOTIDE SEQUENCE [LARGE SCALE GENOMIC DNA]</scope>
    <source>
        <strain evidence="4">H1</strain>
    </source>
</reference>
<comment type="caution">
    <text evidence="3">The sequence shown here is derived from an EMBL/GenBank/DDBJ whole genome shotgun (WGS) entry which is preliminary data.</text>
</comment>
<feature type="region of interest" description="Disordered" evidence="1">
    <location>
        <begin position="572"/>
        <end position="599"/>
    </location>
</feature>
<keyword evidence="4" id="KW-1185">Reference proteome</keyword>
<dbReference type="Proteomes" id="UP000070188">
    <property type="component" value="Unassembled WGS sequence"/>
</dbReference>
<feature type="region of interest" description="Disordered" evidence="1">
    <location>
        <begin position="611"/>
        <end position="703"/>
    </location>
</feature>
<evidence type="ECO:0000313" key="3">
    <source>
        <dbReference type="EMBL" id="KWW99080.1"/>
    </source>
</evidence>
<name>A0A132MMJ4_9ACTN</name>
<dbReference type="InterPro" id="IPR058852">
    <property type="entry name" value="HTH_77"/>
</dbReference>
<dbReference type="PATRIC" id="fig|1469144.10.peg.819"/>
<dbReference type="PANTHER" id="PTHR47691:SF3">
    <property type="entry name" value="HTH-TYPE TRANSCRIPTIONAL REGULATOR RV0890C-RELATED"/>
    <property type="match status" value="1"/>
</dbReference>
<dbReference type="PANTHER" id="PTHR47691">
    <property type="entry name" value="REGULATOR-RELATED"/>
    <property type="match status" value="1"/>
</dbReference>
<protein>
    <submittedName>
        <fullName evidence="3">Protein kinase</fullName>
    </submittedName>
</protein>
<organism evidence="3 4">
    <name type="scientific">Carbonactinospora thermoautotrophica</name>
    <dbReference type="NCBI Taxonomy" id="1469144"/>
    <lineage>
        <taxon>Bacteria</taxon>
        <taxon>Bacillati</taxon>
        <taxon>Actinomycetota</taxon>
        <taxon>Actinomycetes</taxon>
        <taxon>Kitasatosporales</taxon>
        <taxon>Carbonactinosporaceae</taxon>
        <taxon>Carbonactinospora</taxon>
    </lineage>
</organism>
<feature type="domain" description="Winged helix-turn-helix" evidence="2">
    <location>
        <begin position="267"/>
        <end position="340"/>
    </location>
</feature>
<dbReference type="InterPro" id="IPR011990">
    <property type="entry name" value="TPR-like_helical_dom_sf"/>
</dbReference>
<dbReference type="PRINTS" id="PR00364">
    <property type="entry name" value="DISEASERSIST"/>
</dbReference>